<dbReference type="AlphaFoldDB" id="A0A087DBQ0"/>
<dbReference type="eggNOG" id="COG5340">
    <property type="taxonomic scope" value="Bacteria"/>
</dbReference>
<reference evidence="1 2" key="1">
    <citation type="submission" date="2014-03" db="EMBL/GenBank/DDBJ databases">
        <title>Genomics of Bifidobacteria.</title>
        <authorList>
            <person name="Ventura M."/>
            <person name="Milani C."/>
            <person name="Lugli G.A."/>
        </authorList>
    </citation>
    <scope>NUCLEOTIDE SEQUENCE [LARGE SCALE GENOMIC DNA]</scope>
    <source>
        <strain evidence="1 2">LMG 21589</strain>
    </source>
</reference>
<keyword evidence="2" id="KW-1185">Reference proteome</keyword>
<sequence>MDTAQNSRQCAFGATHAQRQALGRRATALELRRVFPNMYARNDYWEELAPPEQTMHIARTLHVKHPDWIFAGLTAAAIHGFEHQWRLHGGTVTVVASQRGSNADNPRINRIHIPHPATETIDGITVTDKARTVVDCGIALNFRDALPIVDSAFGKGVTIPDILSVCSSLRQNYSSLFRLLHYANAASENGGESLARGTIIEQSFMLPEIQSPFVDPQTGKVYRGDFVWRLADGRIVVGELDGTEKYVNPDMTGRKSIQGVVFAEREREEALERAGVTSIVRFSFDDVIARRPLVDKLVAAGIPRGQ</sequence>
<protein>
    <recommendedName>
        <fullName evidence="3">CTP synthase</fullName>
    </recommendedName>
</protein>
<organism evidence="1 2">
    <name type="scientific">Bifidobacterium scardovii</name>
    <dbReference type="NCBI Taxonomy" id="158787"/>
    <lineage>
        <taxon>Bacteria</taxon>
        <taxon>Bacillati</taxon>
        <taxon>Actinomycetota</taxon>
        <taxon>Actinomycetes</taxon>
        <taxon>Bifidobacteriales</taxon>
        <taxon>Bifidobacteriaceae</taxon>
        <taxon>Bifidobacterium</taxon>
    </lineage>
</organism>
<proteinExistence type="predicted"/>
<evidence type="ECO:0000313" key="1">
    <source>
        <dbReference type="EMBL" id="KFI92950.1"/>
    </source>
</evidence>
<comment type="caution">
    <text evidence="1">The sequence shown here is derived from an EMBL/GenBank/DDBJ whole genome shotgun (WGS) entry which is preliminary data.</text>
</comment>
<dbReference type="Proteomes" id="UP000029033">
    <property type="component" value="Unassembled WGS sequence"/>
</dbReference>
<dbReference type="STRING" id="158787.BSCA_1684"/>
<gene>
    <name evidence="1" type="ORF">BSCA_1684</name>
</gene>
<dbReference type="EMBL" id="JGZO01000014">
    <property type="protein sequence ID" value="KFI92950.1"/>
    <property type="molecule type" value="Genomic_DNA"/>
</dbReference>
<evidence type="ECO:0008006" key="3">
    <source>
        <dbReference type="Google" id="ProtNLM"/>
    </source>
</evidence>
<evidence type="ECO:0000313" key="2">
    <source>
        <dbReference type="Proteomes" id="UP000029033"/>
    </source>
</evidence>
<accession>A0A087DBQ0</accession>
<name>A0A087DBQ0_9BIFI</name>